<evidence type="ECO:0000256" key="2">
    <source>
        <dbReference type="ARBA" id="ARBA00004123"/>
    </source>
</evidence>
<evidence type="ECO:0000256" key="18">
    <source>
        <dbReference type="ARBA" id="ARBA00023054"/>
    </source>
</evidence>
<evidence type="ECO:0000313" key="29">
    <source>
        <dbReference type="Proteomes" id="UP001274896"/>
    </source>
</evidence>
<evidence type="ECO:0000256" key="19">
    <source>
        <dbReference type="ARBA" id="ARBA00023203"/>
    </source>
</evidence>
<dbReference type="PROSITE" id="PS50023">
    <property type="entry name" value="LIM_DOMAIN_2"/>
    <property type="match status" value="1"/>
</dbReference>
<feature type="compositionally biased region" description="Polar residues" evidence="24">
    <location>
        <begin position="867"/>
        <end position="888"/>
    </location>
</feature>
<keyword evidence="18 23" id="KW-0175">Coiled coil</keyword>
<dbReference type="InterPro" id="IPR002938">
    <property type="entry name" value="FAD-bd"/>
</dbReference>
<dbReference type="SUPFAM" id="SSF51905">
    <property type="entry name" value="FAD/NAD(P)-binding domain"/>
    <property type="match status" value="1"/>
</dbReference>
<feature type="domain" description="LIM zinc-binding" evidence="26">
    <location>
        <begin position="1166"/>
        <end position="1226"/>
    </location>
</feature>
<feature type="region of interest" description="Disordered" evidence="24">
    <location>
        <begin position="780"/>
        <end position="830"/>
    </location>
</feature>
<dbReference type="PROSITE" id="PS51848">
    <property type="entry name" value="BMERB"/>
    <property type="match status" value="1"/>
</dbReference>
<dbReference type="Gene3D" id="2.10.110.10">
    <property type="entry name" value="Cysteine Rich Protein"/>
    <property type="match status" value="1"/>
</dbReference>
<evidence type="ECO:0000256" key="8">
    <source>
        <dbReference type="ARBA" id="ARBA00022553"/>
    </source>
</evidence>
<dbReference type="PANTHER" id="PTHR23167">
    <property type="entry name" value="CALPONIN HOMOLOGY DOMAIN-CONTAINING PROTEIN DDB_G0272472-RELATED"/>
    <property type="match status" value="1"/>
</dbReference>
<dbReference type="GO" id="GO:0003779">
    <property type="term" value="F:actin binding"/>
    <property type="evidence" value="ECO:0007669"/>
    <property type="project" value="UniProtKB-KW"/>
</dbReference>
<feature type="compositionally biased region" description="Basic and acidic residues" evidence="24">
    <location>
        <begin position="1698"/>
        <end position="1710"/>
    </location>
</feature>
<feature type="compositionally biased region" description="Acidic residues" evidence="24">
    <location>
        <begin position="1447"/>
        <end position="1459"/>
    </location>
</feature>
<keyword evidence="10 22" id="KW-0479">Metal-binding</keyword>
<feature type="region of interest" description="Disordered" evidence="24">
    <location>
        <begin position="1392"/>
        <end position="1411"/>
    </location>
</feature>
<feature type="non-terminal residue" evidence="28">
    <location>
        <position position="1932"/>
    </location>
</feature>
<evidence type="ECO:0000256" key="17">
    <source>
        <dbReference type="ARBA" id="ARBA00023038"/>
    </source>
</evidence>
<proteinExistence type="inferred from homology"/>
<keyword evidence="9" id="KW-0285">Flavoprotein</keyword>
<keyword evidence="13 22" id="KW-0862">Zinc</keyword>
<dbReference type="InterPro" id="IPR050540">
    <property type="entry name" value="F-actin_Monoox_Mical"/>
</dbReference>
<organism evidence="28 29">
    <name type="scientific">Hemibagrus guttatus</name>
    <dbReference type="NCBI Taxonomy" id="175788"/>
    <lineage>
        <taxon>Eukaryota</taxon>
        <taxon>Metazoa</taxon>
        <taxon>Chordata</taxon>
        <taxon>Craniata</taxon>
        <taxon>Vertebrata</taxon>
        <taxon>Euteleostomi</taxon>
        <taxon>Actinopterygii</taxon>
        <taxon>Neopterygii</taxon>
        <taxon>Teleostei</taxon>
        <taxon>Ostariophysi</taxon>
        <taxon>Siluriformes</taxon>
        <taxon>Bagridae</taxon>
        <taxon>Hemibagrus</taxon>
    </lineage>
</organism>
<feature type="region of interest" description="Disordered" evidence="24">
    <location>
        <begin position="1356"/>
        <end position="1376"/>
    </location>
</feature>
<evidence type="ECO:0000256" key="23">
    <source>
        <dbReference type="SAM" id="Coils"/>
    </source>
</evidence>
<evidence type="ECO:0000256" key="20">
    <source>
        <dbReference type="ARBA" id="ARBA00023242"/>
    </source>
</evidence>
<dbReference type="InterPro" id="IPR036872">
    <property type="entry name" value="CH_dom_sf"/>
</dbReference>
<accession>A0AAE0QXP8</accession>
<evidence type="ECO:0000256" key="5">
    <source>
        <dbReference type="ARBA" id="ARBA00008223"/>
    </source>
</evidence>
<evidence type="ECO:0000256" key="1">
    <source>
        <dbReference type="ARBA" id="ARBA00001974"/>
    </source>
</evidence>
<evidence type="ECO:0000256" key="21">
    <source>
        <dbReference type="ARBA" id="ARBA00049522"/>
    </source>
</evidence>
<dbReference type="Pfam" id="PF00412">
    <property type="entry name" value="LIM"/>
    <property type="match status" value="1"/>
</dbReference>
<feature type="compositionally biased region" description="Basic and acidic residues" evidence="24">
    <location>
        <begin position="724"/>
        <end position="735"/>
    </location>
</feature>
<dbReference type="Pfam" id="PF01494">
    <property type="entry name" value="FAD_binding_3"/>
    <property type="match status" value="1"/>
</dbReference>
<dbReference type="PRINTS" id="PR00420">
    <property type="entry name" value="RNGMNOXGNASE"/>
</dbReference>
<evidence type="ECO:0000256" key="13">
    <source>
        <dbReference type="ARBA" id="ARBA00022833"/>
    </source>
</evidence>
<feature type="compositionally biased region" description="Polar residues" evidence="24">
    <location>
        <begin position="685"/>
        <end position="696"/>
    </location>
</feature>
<keyword evidence="20" id="KW-0539">Nucleus</keyword>
<keyword evidence="29" id="KW-1185">Reference proteome</keyword>
<keyword evidence="15" id="KW-0560">Oxidoreductase</keyword>
<dbReference type="SMART" id="SM01203">
    <property type="entry name" value="DUF3585"/>
    <property type="match status" value="1"/>
</dbReference>
<feature type="region of interest" description="Disordered" evidence="24">
    <location>
        <begin position="1559"/>
        <end position="1582"/>
    </location>
</feature>
<evidence type="ECO:0000256" key="11">
    <source>
        <dbReference type="ARBA" id="ARBA00022753"/>
    </source>
</evidence>
<dbReference type="SMART" id="SM00132">
    <property type="entry name" value="LIM"/>
    <property type="match status" value="1"/>
</dbReference>
<feature type="region of interest" description="Disordered" evidence="24">
    <location>
        <begin position="1445"/>
        <end position="1512"/>
    </location>
</feature>
<evidence type="ECO:0000256" key="6">
    <source>
        <dbReference type="ARBA" id="ARBA00012709"/>
    </source>
</evidence>
<gene>
    <name evidence="28" type="ORF">QTP70_017798</name>
</gene>
<feature type="domain" description="BMERB" evidence="27">
    <location>
        <begin position="1771"/>
        <end position="1920"/>
    </location>
</feature>
<comment type="catalytic activity">
    <reaction evidence="21">
        <text>L-methionyl-[F-actin] + NADPH + O2 + H(+) = L-methionyl-(R)-S-oxide-[F-actin] + NADP(+) + H2O</text>
        <dbReference type="Rhea" id="RHEA:51308"/>
        <dbReference type="Rhea" id="RHEA-COMP:12953"/>
        <dbReference type="Rhea" id="RHEA-COMP:12956"/>
        <dbReference type="ChEBI" id="CHEBI:15377"/>
        <dbReference type="ChEBI" id="CHEBI:15378"/>
        <dbReference type="ChEBI" id="CHEBI:15379"/>
        <dbReference type="ChEBI" id="CHEBI:16044"/>
        <dbReference type="ChEBI" id="CHEBI:45764"/>
        <dbReference type="ChEBI" id="CHEBI:57783"/>
        <dbReference type="ChEBI" id="CHEBI:58349"/>
        <dbReference type="EC" id="1.14.13.225"/>
    </reaction>
</comment>
<dbReference type="GO" id="GO:0046872">
    <property type="term" value="F:metal ion binding"/>
    <property type="evidence" value="ECO:0007669"/>
    <property type="project" value="UniProtKB-KW"/>
</dbReference>
<feature type="region of interest" description="Disordered" evidence="24">
    <location>
        <begin position="685"/>
        <end position="709"/>
    </location>
</feature>
<feature type="domain" description="Calponin-homology (CH)" evidence="25">
    <location>
        <begin position="576"/>
        <end position="679"/>
    </location>
</feature>
<dbReference type="EC" id="1.14.13.225" evidence="6"/>
<evidence type="ECO:0000256" key="24">
    <source>
        <dbReference type="SAM" id="MobiDB-lite"/>
    </source>
</evidence>
<keyword evidence="14" id="KW-0521">NADP</keyword>
<dbReference type="PANTHER" id="PTHR23167:SF39">
    <property type="entry name" value="[F-ACTIN]-MONOOXYGENASE MICAL2"/>
    <property type="match status" value="1"/>
</dbReference>
<dbReference type="InterPro" id="IPR022735">
    <property type="entry name" value="bMERB_dom"/>
</dbReference>
<evidence type="ECO:0000256" key="22">
    <source>
        <dbReference type="PROSITE-ProRule" id="PRU00125"/>
    </source>
</evidence>
<keyword evidence="8" id="KW-0597">Phosphoprotein</keyword>
<evidence type="ECO:0000256" key="7">
    <source>
        <dbReference type="ARBA" id="ARBA00022490"/>
    </source>
</evidence>
<evidence type="ECO:0000256" key="9">
    <source>
        <dbReference type="ARBA" id="ARBA00022630"/>
    </source>
</evidence>
<evidence type="ECO:0000256" key="10">
    <source>
        <dbReference type="ARBA" id="ARBA00022723"/>
    </source>
</evidence>
<feature type="compositionally biased region" description="Basic and acidic residues" evidence="24">
    <location>
        <begin position="1"/>
        <end position="17"/>
    </location>
</feature>
<comment type="subcellular location">
    <subcellularLocation>
        <location evidence="4">Cytoplasm</location>
    </subcellularLocation>
    <subcellularLocation>
        <location evidence="3">Endosome</location>
    </subcellularLocation>
    <subcellularLocation>
        <location evidence="2">Nucleus</location>
    </subcellularLocation>
</comment>
<dbReference type="PROSITE" id="PS00478">
    <property type="entry name" value="LIM_DOMAIN_1"/>
    <property type="match status" value="1"/>
</dbReference>
<feature type="compositionally biased region" description="Polar residues" evidence="24">
    <location>
        <begin position="1492"/>
        <end position="1510"/>
    </location>
</feature>
<dbReference type="GO" id="GO:0120501">
    <property type="term" value="F:F-actin monooxygenase activity"/>
    <property type="evidence" value="ECO:0007669"/>
    <property type="project" value="UniProtKB-EC"/>
</dbReference>
<dbReference type="SMART" id="SM00033">
    <property type="entry name" value="CH"/>
    <property type="match status" value="1"/>
</dbReference>
<keyword evidence="11" id="KW-0967">Endosome</keyword>
<dbReference type="GO" id="GO:0005768">
    <property type="term" value="C:endosome"/>
    <property type="evidence" value="ECO:0007669"/>
    <property type="project" value="UniProtKB-SubCell"/>
</dbReference>
<name>A0AAE0QXP8_9TELE</name>
<evidence type="ECO:0000256" key="12">
    <source>
        <dbReference type="ARBA" id="ARBA00022827"/>
    </source>
</evidence>
<keyword evidence="19" id="KW-0009">Actin-binding</keyword>
<evidence type="ECO:0000259" key="26">
    <source>
        <dbReference type="PROSITE" id="PS50023"/>
    </source>
</evidence>
<evidence type="ECO:0000256" key="16">
    <source>
        <dbReference type="ARBA" id="ARBA00023033"/>
    </source>
</evidence>
<feature type="compositionally biased region" description="Basic and acidic residues" evidence="24">
    <location>
        <begin position="1460"/>
        <end position="1479"/>
    </location>
</feature>
<feature type="region of interest" description="Disordered" evidence="24">
    <location>
        <begin position="1600"/>
        <end position="1619"/>
    </location>
</feature>
<feature type="region of interest" description="Disordered" evidence="24">
    <location>
        <begin position="1633"/>
        <end position="1766"/>
    </location>
</feature>
<feature type="region of interest" description="Disordered" evidence="24">
    <location>
        <begin position="722"/>
        <end position="767"/>
    </location>
</feature>
<dbReference type="CDD" id="cd09439">
    <property type="entry name" value="LIM_Mical"/>
    <property type="match status" value="1"/>
</dbReference>
<feature type="region of interest" description="Disordered" evidence="24">
    <location>
        <begin position="867"/>
        <end position="906"/>
    </location>
</feature>
<feature type="compositionally biased region" description="Polar residues" evidence="24">
    <location>
        <begin position="896"/>
        <end position="906"/>
    </location>
</feature>
<evidence type="ECO:0000256" key="4">
    <source>
        <dbReference type="ARBA" id="ARBA00004496"/>
    </source>
</evidence>
<evidence type="ECO:0000256" key="14">
    <source>
        <dbReference type="ARBA" id="ARBA00022857"/>
    </source>
</evidence>
<dbReference type="Proteomes" id="UP001274896">
    <property type="component" value="Unassembled WGS sequence"/>
</dbReference>
<keyword evidence="16" id="KW-0503">Monooxygenase</keyword>
<dbReference type="Pfam" id="PF12130">
    <property type="entry name" value="bMERB_dom"/>
    <property type="match status" value="1"/>
</dbReference>
<dbReference type="InterPro" id="IPR001715">
    <property type="entry name" value="CH_dom"/>
</dbReference>
<dbReference type="PROSITE" id="PS50021">
    <property type="entry name" value="CH"/>
    <property type="match status" value="1"/>
</dbReference>
<dbReference type="FunFam" id="1.10.418.10:FF:000023">
    <property type="entry name" value="EH domain-binding protein 1 isoform X1"/>
    <property type="match status" value="1"/>
</dbReference>
<dbReference type="SUPFAM" id="SSF47576">
    <property type="entry name" value="Calponin-homology domain, CH-domain"/>
    <property type="match status" value="1"/>
</dbReference>
<comment type="caution">
    <text evidence="28">The sequence shown here is derived from an EMBL/GenBank/DDBJ whole genome shotgun (WGS) entry which is preliminary data.</text>
</comment>
<dbReference type="Gene3D" id="1.10.418.10">
    <property type="entry name" value="Calponin-like domain"/>
    <property type="match status" value="1"/>
</dbReference>
<dbReference type="EMBL" id="JAUCMX010000009">
    <property type="protein sequence ID" value="KAK3535611.1"/>
    <property type="molecule type" value="Genomic_DNA"/>
</dbReference>
<comment type="cofactor">
    <cofactor evidence="1">
        <name>FAD</name>
        <dbReference type="ChEBI" id="CHEBI:57692"/>
    </cofactor>
</comment>
<dbReference type="InterPro" id="IPR057494">
    <property type="entry name" value="Rossman_Mical"/>
</dbReference>
<evidence type="ECO:0000313" key="28">
    <source>
        <dbReference type="EMBL" id="KAK3535611.1"/>
    </source>
</evidence>
<evidence type="ECO:0000259" key="25">
    <source>
        <dbReference type="PROSITE" id="PS50021"/>
    </source>
</evidence>
<dbReference type="SUPFAM" id="SSF57716">
    <property type="entry name" value="Glucocorticoid receptor-like (DNA-binding domain)"/>
    <property type="match status" value="2"/>
</dbReference>
<dbReference type="InterPro" id="IPR036188">
    <property type="entry name" value="FAD/NAD-bd_sf"/>
</dbReference>
<dbReference type="InterPro" id="IPR001781">
    <property type="entry name" value="Znf_LIM"/>
</dbReference>
<reference evidence="28" key="1">
    <citation type="submission" date="2023-06" db="EMBL/GenBank/DDBJ databases">
        <title>Male Hemibagrus guttatus genome.</title>
        <authorList>
            <person name="Bian C."/>
        </authorList>
    </citation>
    <scope>NUCLEOTIDE SEQUENCE</scope>
    <source>
        <strain evidence="28">Male_cb2023</strain>
        <tissue evidence="28">Muscle</tissue>
    </source>
</reference>
<dbReference type="GO" id="GO:0005634">
    <property type="term" value="C:nucleus"/>
    <property type="evidence" value="ECO:0007669"/>
    <property type="project" value="UniProtKB-SubCell"/>
</dbReference>
<feature type="compositionally biased region" description="Basic residues" evidence="24">
    <location>
        <begin position="1606"/>
        <end position="1616"/>
    </location>
</feature>
<keyword evidence="12" id="KW-0274">FAD</keyword>
<feature type="coiled-coil region" evidence="23">
    <location>
        <begin position="1781"/>
        <end position="1808"/>
    </location>
</feature>
<evidence type="ECO:0000256" key="3">
    <source>
        <dbReference type="ARBA" id="ARBA00004177"/>
    </source>
</evidence>
<dbReference type="Gene3D" id="3.50.50.60">
    <property type="entry name" value="FAD/NAD(P)-binding domain"/>
    <property type="match status" value="1"/>
</dbReference>
<dbReference type="Pfam" id="PF25413">
    <property type="entry name" value="Rossman_Mical"/>
    <property type="match status" value="1"/>
</dbReference>
<keyword evidence="7" id="KW-0963">Cytoplasm</keyword>
<protein>
    <recommendedName>
        <fullName evidence="6">F-actin monooxygenase</fullName>
        <ecNumber evidence="6">1.14.13.225</ecNumber>
    </recommendedName>
</protein>
<dbReference type="Pfam" id="PF00307">
    <property type="entry name" value="CH"/>
    <property type="match status" value="1"/>
</dbReference>
<comment type="similarity">
    <text evidence="5">Belongs to the Mical family.</text>
</comment>
<dbReference type="GO" id="GO:0071949">
    <property type="term" value="F:FAD binding"/>
    <property type="evidence" value="ECO:0007669"/>
    <property type="project" value="InterPro"/>
</dbReference>
<feature type="region of interest" description="Disordered" evidence="24">
    <location>
        <begin position="1"/>
        <end position="23"/>
    </location>
</feature>
<sequence>PHPELSPDPTEGKREAMGEVEDERSSRASQLFENFVQASTCKGTLQAFGLLCRQLELDPTDHQGFYSSLKAAVTSWKAKALWTKLDKRANHKEYKKGRACADLRCLVIGGGPCGLRTAIELALLGAKVVVIEKRDTFSRNNVLHLWPYTIHDLRNLGAKKFYGKFCAGAIDHISIRQLQLILLKVSLIVGVEVHVGVEFLKLQEPHQGQNDGPGTNSMLYLVELEYDSSGFEDSLNISQEHSAGLGWRAELQPASHPISDYEFDVLIGSDGRRSMLDGFKRKEFRGKLAIAITANFVNRNTTAEAKVEEISGVAFIFNQKFFLELKEETGEFSTFLTSFTPSWIDLENIVYYKDNTHYFVMTAKKQSLLDKGVIIHDYIETERLLHSDNVNQEALLSYAREAADFGTNYQLPSLDYAMNHYGQPDVAMFDFTCMYASENAALIREKNGHQLLVALVGDSLLEPFWPMGTGCARGFLAAFDTVWMVQGWAQGKAPLDALSERESIYRLLPQTTAENISKNFEQYTIDPATRYPNLNSTYVRPHQVQHLYINGEQNSCSLERSGPTRRSVNISRKESEVRPSRLLLWCQKQTQGYRGVNVTDLTTSWRSGLALCALVHQQRPDLIDFDSLNEADSAKNNQLAFEVAERAFGIQPLITGKEMAAEQEPDKLVMVLYLSKFYEMFRNSSLPSSGASTETNKNNEDVSSKPSNSVYNLTNLVLPRKRIPKEDKKFEDTDKKRRKGMGYLDELSKQSTSTAVEEGEQKENKVRSMATQLQAKFEENAPSCALRRQCESDSSSEKPVSLDMTENPRFARPKQSSSPPSSPKPKWQPSPYLRLLESQMQPGNKHGHLETQHVPIQSLYINTTSMEDQSGFQSPEPQFTSQTTQPWSHLQPPKPSTTEPQSSRECLSVSAAQRLTLKRVLKPKEEPALTCKSSETLLISTSALGGMLQRLKVLEDKTTQVLRIRKDFLSFSPLPETFFLFASPQKKVQTQSAREFSRKSIRERAEQLSFLFTGTPTQEMVQSGLSLKSGPSLAPDSSPKPFLCQSLPEPSAFSCLLSPLPEAQPKQVTPSCNGCAVSVQMTHDHQGHKSQSEIKRVQCLDPSKQRTVGKVSSVIGVKAATLAILYETDHRPNNPYTLSLTEARRCQESGSVNLRKEFAPGMGGSDTCHFCKKRVYVMERLSAEGYFFHRECFRCDVCSATLRLGGHVFDQGIFYCKLHFSQHKTSHRLRKPEVHRSDVSVPDDNDGFSTSGSLHMQPSGTQSSLFRKRLHMSRLTGWMHGLVWALWLHLRERRDDYVFFSELLGLGIPLLFILYETTAQIGLEGKILNTMIAIEGFSPGINSLPKTLEDHIQEVPQDPEKTAESSAEPQHSDLPKYISSSRVGDLSVHDLATESKPLGPSSPQHNRVEHSYARGEITIRNNHWKRKIRASFPLILVKSFDKKGDGDDALIEEDGDSDFEELHIPPEEQEKSAVEEIPRYRTHGIISPPKSSPEQQPDASTPASDQQSALNPKKKLTLSLLEKEKLLNWDLATPGTFSSTTAATDRAEMYVRKPAIMTKAQTDPESEAETSPAPAEPVPSPPLSGFQLWASVLRKSFSGASNNPKVIRRNHPRRTRPLSEGSFGFSFLFAQNQEEDEDIPTRSRADTEGNQSRTAGRSEITAMLEQVTLSNKPSRASKDDLASLPPRKLNFFSSMRMKRNEGGDRSKTDNQPKPVWSILSKFGNKTSQHEQHEDDYSSSEEDQKSVTQRSESGDSERRRKQQEKTLVMQTKREQLKRLHRAQVIQRQLEEVEEKQRALEEKGVALEKVLRGEREDASADEAELLHTWFKLVLEKNKLARYESELMIFAQELELEDRQSRLQQDLRRRMATEDCKKSAVELAEEQVLLDEVMTVVEERDRLVSLLEEQRLQEKAEDRDLESLILSKGYQFHWA</sequence>
<keyword evidence="17 22" id="KW-0440">LIM domain</keyword>
<evidence type="ECO:0000259" key="27">
    <source>
        <dbReference type="PROSITE" id="PS51848"/>
    </source>
</evidence>
<evidence type="ECO:0000256" key="15">
    <source>
        <dbReference type="ARBA" id="ARBA00023002"/>
    </source>
</evidence>